<dbReference type="VEuPathDB" id="MicrosporidiaDB:EDEG_02832"/>
<feature type="coiled-coil region" evidence="1">
    <location>
        <begin position="327"/>
        <end position="354"/>
    </location>
</feature>
<dbReference type="Proteomes" id="UP000003163">
    <property type="component" value="Unassembled WGS sequence"/>
</dbReference>
<feature type="transmembrane region" description="Helical" evidence="2">
    <location>
        <begin position="12"/>
        <end position="33"/>
    </location>
</feature>
<dbReference type="EMBL" id="AFBI03000057">
    <property type="protein sequence ID" value="EJW02769.1"/>
    <property type="molecule type" value="Genomic_DNA"/>
</dbReference>
<comment type="caution">
    <text evidence="3">The sequence shown here is derived from an EMBL/GenBank/DDBJ whole genome shotgun (WGS) entry which is preliminary data.</text>
</comment>
<evidence type="ECO:0000256" key="1">
    <source>
        <dbReference type="SAM" id="Coils"/>
    </source>
</evidence>
<protein>
    <submittedName>
        <fullName evidence="3">Uncharacterized protein</fullName>
    </submittedName>
</protein>
<keyword evidence="1" id="KW-0175">Coiled coil</keyword>
<gene>
    <name evidence="3" type="ORF">EDEG_02832</name>
</gene>
<keyword evidence="2" id="KW-0472">Membrane</keyword>
<accession>J9D5F9</accession>
<feature type="coiled-coil region" evidence="1">
    <location>
        <begin position="418"/>
        <end position="452"/>
    </location>
</feature>
<feature type="coiled-coil region" evidence="1">
    <location>
        <begin position="487"/>
        <end position="566"/>
    </location>
</feature>
<keyword evidence="4" id="KW-1185">Reference proteome</keyword>
<reference evidence="3 4" key="1">
    <citation type="submission" date="2011-08" db="EMBL/GenBank/DDBJ databases">
        <authorList>
            <person name="Liu Z.J."/>
            <person name="Shi F.L."/>
            <person name="Lu J.Q."/>
            <person name="Li M."/>
            <person name="Wang Z.L."/>
        </authorList>
    </citation>
    <scope>NUCLEOTIDE SEQUENCE [LARGE SCALE GENOMIC DNA]</scope>
    <source>
        <strain evidence="3 4">USNM 41457</strain>
    </source>
</reference>
<dbReference type="HOGENOM" id="CLU_479812_0_0_1"/>
<keyword evidence="2" id="KW-1133">Transmembrane helix</keyword>
<keyword evidence="2" id="KW-0812">Transmembrane</keyword>
<name>J9D5F9_EDHAE</name>
<evidence type="ECO:0000313" key="3">
    <source>
        <dbReference type="EMBL" id="EJW02769.1"/>
    </source>
</evidence>
<evidence type="ECO:0000313" key="4">
    <source>
        <dbReference type="Proteomes" id="UP000003163"/>
    </source>
</evidence>
<reference evidence="4" key="2">
    <citation type="submission" date="2015-07" db="EMBL/GenBank/DDBJ databases">
        <title>Contrasting host-pathogen interactions and genome evolution in two generalist and specialist microsporidian pathogens of mosquitoes.</title>
        <authorList>
            <consortium name="The Broad Institute Genomics Platform"/>
            <consortium name="The Broad Institute Genome Sequencing Center for Infectious Disease"/>
            <person name="Cuomo C.A."/>
            <person name="Sanscrainte N.D."/>
            <person name="Goldberg J.M."/>
            <person name="Heiman D."/>
            <person name="Young S."/>
            <person name="Zeng Q."/>
            <person name="Becnel J.J."/>
            <person name="Birren B.W."/>
        </authorList>
    </citation>
    <scope>NUCLEOTIDE SEQUENCE [LARGE SCALE GENOMIC DNA]</scope>
    <source>
        <strain evidence="4">USNM 41457</strain>
    </source>
</reference>
<evidence type="ECO:0000256" key="2">
    <source>
        <dbReference type="SAM" id="Phobius"/>
    </source>
</evidence>
<dbReference type="InParanoid" id="J9D5F9"/>
<dbReference type="AlphaFoldDB" id="J9D5F9"/>
<proteinExistence type="predicted"/>
<sequence>MEYMVKIREKKLRNFVLQSIVFAFFYFCGIKLINNAYNRYKENTRYIVRKPTIESELLKLEGEDKDDDSQLLSNFYRGLLQQNPPVEMSIFGATLNSDKTNSDHFGMALSEDQKQRIPISIGSANISHGTNFLSENGEEIASDVTSESDQNTKNIRSKREACIENVKPFTTHEIEDIIESYLNEKNYDETIRNLAEFENNLQKKYSTFLQEMVPQFKDQIYNFLRDNSSLLEINDSAKEVIQDNVLSQTNTNLNSSILPQKLQIFETECINRINSETNKITDTFEEKFDAFQSDFETFKNETNSDLKKIRDELYINKMSLVGNFKNLETNIGNFENLQKKVESLDEEQKDFKNKIRTSIEDIATLKNNEILAINTSLSNLQVRIDGNEMKLQQFDRDIESNIDRIYEGKKQGLIADCVTAIKNSAGDVEKKVDDLENKVDTSIADFNKYQSENTTEKIIEKIISSGEIVKILSENDSFKNALVDLIVKEAEEKLHGLKKDHVEMCEKFISNNLNAKYIKNQFGKVKSLEDDLKKLRDEKEQSDQNHLDLKKLFDELKEEFEQYKLKNP</sequence>
<organism evidence="3 4">
    <name type="scientific">Edhazardia aedis (strain USNM 41457)</name>
    <name type="common">Microsporidian parasite</name>
    <dbReference type="NCBI Taxonomy" id="1003232"/>
    <lineage>
        <taxon>Eukaryota</taxon>
        <taxon>Fungi</taxon>
        <taxon>Fungi incertae sedis</taxon>
        <taxon>Microsporidia</taxon>
        <taxon>Edhazardia</taxon>
    </lineage>
</organism>